<dbReference type="GO" id="GO:0016747">
    <property type="term" value="F:acyltransferase activity, transferring groups other than amino-acyl groups"/>
    <property type="evidence" value="ECO:0007669"/>
    <property type="project" value="InterPro"/>
</dbReference>
<reference evidence="4 5" key="1">
    <citation type="submission" date="2019-10" db="EMBL/GenBank/DDBJ databases">
        <title>Complete genome sequence of Variovorax paradoxus 5C-2.</title>
        <authorList>
            <person name="Gogoleva N.E."/>
            <person name="Balkin A.S."/>
        </authorList>
    </citation>
    <scope>NUCLEOTIDE SEQUENCE [LARGE SCALE GENOMIC DNA]</scope>
    <source>
        <strain evidence="4 5">5C-2</strain>
    </source>
</reference>
<accession>A0A5Q0LZ21</accession>
<name>A0A5Q0LZ21_VARPD</name>
<evidence type="ECO:0000313" key="4">
    <source>
        <dbReference type="EMBL" id="QFZ82523.1"/>
    </source>
</evidence>
<protein>
    <submittedName>
        <fullName evidence="4">GNAT family N-acetyltransferase</fullName>
    </submittedName>
</protein>
<dbReference type="AlphaFoldDB" id="A0A5Q0LZ21"/>
<dbReference type="CDD" id="cd04301">
    <property type="entry name" value="NAT_SF"/>
    <property type="match status" value="1"/>
</dbReference>
<evidence type="ECO:0000313" key="5">
    <source>
        <dbReference type="Proteomes" id="UP000326780"/>
    </source>
</evidence>
<gene>
    <name evidence="4" type="ORF">GFK26_06995</name>
</gene>
<dbReference type="SUPFAM" id="SSF55729">
    <property type="entry name" value="Acyl-CoA N-acyltransferases (Nat)"/>
    <property type="match status" value="1"/>
</dbReference>
<dbReference type="InterPro" id="IPR050832">
    <property type="entry name" value="Bact_Acetyltransf"/>
</dbReference>
<dbReference type="InterPro" id="IPR016181">
    <property type="entry name" value="Acyl_CoA_acyltransferase"/>
</dbReference>
<evidence type="ECO:0000256" key="2">
    <source>
        <dbReference type="ARBA" id="ARBA00023315"/>
    </source>
</evidence>
<keyword evidence="1 4" id="KW-0808">Transferase</keyword>
<evidence type="ECO:0000256" key="1">
    <source>
        <dbReference type="ARBA" id="ARBA00022679"/>
    </source>
</evidence>
<dbReference type="EMBL" id="CP045644">
    <property type="protein sequence ID" value="QFZ82523.1"/>
    <property type="molecule type" value="Genomic_DNA"/>
</dbReference>
<dbReference type="PANTHER" id="PTHR43877">
    <property type="entry name" value="AMINOALKYLPHOSPHONATE N-ACETYLTRANSFERASE-RELATED-RELATED"/>
    <property type="match status" value="1"/>
</dbReference>
<dbReference type="PROSITE" id="PS51186">
    <property type="entry name" value="GNAT"/>
    <property type="match status" value="1"/>
</dbReference>
<feature type="domain" description="N-acetyltransferase" evidence="3">
    <location>
        <begin position="8"/>
        <end position="156"/>
    </location>
</feature>
<sequence length="158" mass="17626">MSVEPAPWHLRRATADDVAAVTACAVEAFRTYIPRLGLTPRPMTRDYAEAIAHLQVWVAERPAQQIGAALLLDVTDEGFLIDVIAVHPDHQGSGAGRALLDLAEREALRQGHGSIYLFTNEKMTENLALYQRIGYVEYRRESLDGRTRVYLRKPLTAA</sequence>
<dbReference type="Pfam" id="PF13508">
    <property type="entry name" value="Acetyltransf_7"/>
    <property type="match status" value="1"/>
</dbReference>
<keyword evidence="2" id="KW-0012">Acyltransferase</keyword>
<dbReference type="Gene3D" id="3.40.630.30">
    <property type="match status" value="1"/>
</dbReference>
<dbReference type="Proteomes" id="UP000326780">
    <property type="component" value="Chromosome"/>
</dbReference>
<evidence type="ECO:0000259" key="3">
    <source>
        <dbReference type="PROSITE" id="PS51186"/>
    </source>
</evidence>
<dbReference type="RefSeq" id="WP_153281358.1">
    <property type="nucleotide sequence ID" value="NZ_CP045644.1"/>
</dbReference>
<organism evidence="4 5">
    <name type="scientific">Variovorax paradoxus</name>
    <dbReference type="NCBI Taxonomy" id="34073"/>
    <lineage>
        <taxon>Bacteria</taxon>
        <taxon>Pseudomonadati</taxon>
        <taxon>Pseudomonadota</taxon>
        <taxon>Betaproteobacteria</taxon>
        <taxon>Burkholderiales</taxon>
        <taxon>Comamonadaceae</taxon>
        <taxon>Variovorax</taxon>
    </lineage>
</organism>
<proteinExistence type="predicted"/>
<dbReference type="InterPro" id="IPR000182">
    <property type="entry name" value="GNAT_dom"/>
</dbReference>